<dbReference type="PIRSF" id="PIRSF000521">
    <property type="entry name" value="Transaminase_4ab_Lys_Orn"/>
    <property type="match status" value="1"/>
</dbReference>
<comment type="cofactor">
    <cofactor evidence="5">
        <name>pyridoxal 5'-phosphate</name>
        <dbReference type="ChEBI" id="CHEBI:597326"/>
    </cofactor>
    <text evidence="5">Binds 1 pyridoxal phosphate per subunit.</text>
</comment>
<dbReference type="NCBIfam" id="TIGR00707">
    <property type="entry name" value="argD"/>
    <property type="match status" value="1"/>
</dbReference>
<keyword evidence="1 5" id="KW-0032">Aminotransferase</keyword>
<dbReference type="InterPro" id="IPR015422">
    <property type="entry name" value="PyrdxlP-dep_Trfase_small"/>
</dbReference>
<dbReference type="Gene3D" id="3.40.640.10">
    <property type="entry name" value="Type I PLP-dependent aspartate aminotransferase-like (Major domain)"/>
    <property type="match status" value="1"/>
</dbReference>
<dbReference type="GO" id="GO:0006526">
    <property type="term" value="P:L-arginine biosynthetic process"/>
    <property type="evidence" value="ECO:0007669"/>
    <property type="project" value="UniProtKB-UniRule"/>
</dbReference>
<comment type="miscellaneous">
    <text evidence="5">May also have succinyldiaminopimelate aminotransferase activity, thus carrying out the corresponding step in lysine biosynthesis.</text>
</comment>
<dbReference type="FunFam" id="3.40.640.10:FF:000004">
    <property type="entry name" value="Acetylornithine aminotransferase"/>
    <property type="match status" value="1"/>
</dbReference>
<evidence type="ECO:0000256" key="5">
    <source>
        <dbReference type="HAMAP-Rule" id="MF_01107"/>
    </source>
</evidence>
<keyword evidence="5" id="KW-0963">Cytoplasm</keyword>
<dbReference type="GO" id="GO:0030170">
    <property type="term" value="F:pyridoxal phosphate binding"/>
    <property type="evidence" value="ECO:0007669"/>
    <property type="project" value="InterPro"/>
</dbReference>
<feature type="binding site" evidence="5">
    <location>
        <begin position="105"/>
        <end position="106"/>
    </location>
    <ligand>
        <name>pyridoxal 5'-phosphate</name>
        <dbReference type="ChEBI" id="CHEBI:597326"/>
    </ligand>
</feature>
<dbReference type="EMBL" id="BDGJ01000001">
    <property type="protein sequence ID" value="GAW90850.1"/>
    <property type="molecule type" value="Genomic_DNA"/>
</dbReference>
<dbReference type="InterPro" id="IPR005814">
    <property type="entry name" value="Aminotrans_3"/>
</dbReference>
<feature type="binding site" evidence="5">
    <location>
        <position position="280"/>
    </location>
    <ligand>
        <name>N(2)-acetyl-L-ornithine</name>
        <dbReference type="ChEBI" id="CHEBI:57805"/>
    </ligand>
</feature>
<keyword evidence="2 5" id="KW-0028">Amino-acid biosynthesis</keyword>
<dbReference type="NCBIfam" id="NF002325">
    <property type="entry name" value="PRK01278.1"/>
    <property type="match status" value="1"/>
</dbReference>
<dbReference type="InterPro" id="IPR015424">
    <property type="entry name" value="PyrdxlP-dep_Trfase"/>
</dbReference>
<keyword evidence="7" id="KW-1185">Reference proteome</keyword>
<comment type="similarity">
    <text evidence="5">Belongs to the class-III pyridoxal-phosphate-dependent aminotransferase family. ArgD subfamily.</text>
</comment>
<evidence type="ECO:0000313" key="7">
    <source>
        <dbReference type="Proteomes" id="UP000197032"/>
    </source>
</evidence>
<sequence length="402" mass="44033">MSNKEIIDQGRECVMNTYSRFPVTLVRGEGSRVWDADGKEYLDFVSGLAVNSLGHCHPRVVEAIQRQAETLLHCSNLYWIEPQVKLARMLVENSVFDKVFFANSGAEANEGAIKLARKYAKLKSGPEKFEIITMKQSFHGRTLATLTATGQEKFHKGFEPLPAGFKYVPFNDLDALKKAISRQTCAVMLEPIQGEGGVNVADPVYLRGVKNLCQEQGLLLIFDEVQCGMGRTGKLFAYEHYGVEPDIMTLAKALGGGVPIGALLAKEEVARAFQPGDHASTFGGNPLACAAGVAAFSALLEEDLVSNAEKVGDYFLGKLEALKERFPFVKEVRGKGLLLGMELTVPGGPVVSYCLEKGLLINCANNYVLRFLPPLNISRQEVDQVTSILEEALMHLEEKNGM</sequence>
<feature type="binding site" evidence="5">
    <location>
        <begin position="223"/>
        <end position="226"/>
    </location>
    <ligand>
        <name>pyridoxal 5'-phosphate</name>
        <dbReference type="ChEBI" id="CHEBI:597326"/>
    </ligand>
</feature>
<feature type="binding site" evidence="5">
    <location>
        <position position="141"/>
    </location>
    <ligand>
        <name>N(2)-acetyl-L-ornithine</name>
        <dbReference type="ChEBI" id="CHEBI:57805"/>
    </ligand>
</feature>
<feature type="modified residue" description="N6-(pyridoxal phosphate)lysine" evidence="5">
    <location>
        <position position="252"/>
    </location>
</feature>
<keyword evidence="5" id="KW-0055">Arginine biosynthesis</keyword>
<dbReference type="GO" id="GO:0003992">
    <property type="term" value="F:N2-acetyl-L-ornithine:2-oxoglutarate 5-aminotransferase activity"/>
    <property type="evidence" value="ECO:0007669"/>
    <property type="project" value="UniProtKB-UniRule"/>
</dbReference>
<dbReference type="AlphaFoldDB" id="A0A1Z5HNK8"/>
<organism evidence="6 7">
    <name type="scientific">Calderihabitans maritimus</name>
    <dbReference type="NCBI Taxonomy" id="1246530"/>
    <lineage>
        <taxon>Bacteria</taxon>
        <taxon>Bacillati</taxon>
        <taxon>Bacillota</taxon>
        <taxon>Clostridia</taxon>
        <taxon>Neomoorellales</taxon>
        <taxon>Calderihabitantaceae</taxon>
        <taxon>Calderihabitans</taxon>
    </lineage>
</organism>
<dbReference type="GO" id="GO:0005737">
    <property type="term" value="C:cytoplasm"/>
    <property type="evidence" value="ECO:0007669"/>
    <property type="project" value="UniProtKB-SubCell"/>
</dbReference>
<keyword evidence="4 5" id="KW-0663">Pyridoxal phosphate</keyword>
<evidence type="ECO:0000313" key="6">
    <source>
        <dbReference type="EMBL" id="GAW90850.1"/>
    </source>
</evidence>
<comment type="caution">
    <text evidence="6">The sequence shown here is derived from an EMBL/GenBank/DDBJ whole genome shotgun (WGS) entry which is preliminary data.</text>
</comment>
<dbReference type="HAMAP" id="MF_01107">
    <property type="entry name" value="ArgD_aminotrans_3"/>
    <property type="match status" value="1"/>
</dbReference>
<evidence type="ECO:0000256" key="4">
    <source>
        <dbReference type="ARBA" id="ARBA00022898"/>
    </source>
</evidence>
<comment type="catalytic activity">
    <reaction evidence="5">
        <text>N(2)-acetyl-L-ornithine + 2-oxoglutarate = N-acetyl-L-glutamate 5-semialdehyde + L-glutamate</text>
        <dbReference type="Rhea" id="RHEA:18049"/>
        <dbReference type="ChEBI" id="CHEBI:16810"/>
        <dbReference type="ChEBI" id="CHEBI:29123"/>
        <dbReference type="ChEBI" id="CHEBI:29985"/>
        <dbReference type="ChEBI" id="CHEBI:57805"/>
        <dbReference type="EC" id="2.6.1.11"/>
    </reaction>
</comment>
<dbReference type="GO" id="GO:0042802">
    <property type="term" value="F:identical protein binding"/>
    <property type="evidence" value="ECO:0007669"/>
    <property type="project" value="TreeGrafter"/>
</dbReference>
<comment type="subunit">
    <text evidence="5">Homodimer.</text>
</comment>
<dbReference type="OrthoDB" id="9801052at2"/>
<keyword evidence="3 5" id="KW-0808">Transferase</keyword>
<protein>
    <recommendedName>
        <fullName evidence="5">Acetylornithine aminotransferase</fullName>
        <shortName evidence="5">ACOAT</shortName>
        <ecNumber evidence="5">2.6.1.11</ecNumber>
    </recommendedName>
</protein>
<dbReference type="Proteomes" id="UP000197032">
    <property type="component" value="Unassembled WGS sequence"/>
</dbReference>
<accession>A0A1Z5HNK8</accession>
<feature type="binding site" evidence="5">
    <location>
        <position position="281"/>
    </location>
    <ligand>
        <name>pyridoxal 5'-phosphate</name>
        <dbReference type="ChEBI" id="CHEBI:597326"/>
    </ligand>
</feature>
<dbReference type="PANTHER" id="PTHR11986:SF79">
    <property type="entry name" value="ACETYLORNITHINE AMINOTRANSFERASE, MITOCHONDRIAL"/>
    <property type="match status" value="1"/>
</dbReference>
<dbReference type="NCBIfam" id="NF002874">
    <property type="entry name" value="PRK03244.1"/>
    <property type="match status" value="1"/>
</dbReference>
<dbReference type="InterPro" id="IPR015421">
    <property type="entry name" value="PyrdxlP-dep_Trfase_major"/>
</dbReference>
<dbReference type="SUPFAM" id="SSF53383">
    <property type="entry name" value="PLP-dependent transferases"/>
    <property type="match status" value="1"/>
</dbReference>
<dbReference type="RefSeq" id="WP_088552473.1">
    <property type="nucleotide sequence ID" value="NZ_BDGJ01000001.1"/>
</dbReference>
<feature type="binding site" evidence="5">
    <location>
        <position position="138"/>
    </location>
    <ligand>
        <name>pyridoxal 5'-phosphate</name>
        <dbReference type="ChEBI" id="CHEBI:597326"/>
    </ligand>
</feature>
<dbReference type="PANTHER" id="PTHR11986">
    <property type="entry name" value="AMINOTRANSFERASE CLASS III"/>
    <property type="match status" value="1"/>
</dbReference>
<evidence type="ECO:0000256" key="3">
    <source>
        <dbReference type="ARBA" id="ARBA00022679"/>
    </source>
</evidence>
<evidence type="ECO:0000256" key="2">
    <source>
        <dbReference type="ARBA" id="ARBA00022605"/>
    </source>
</evidence>
<dbReference type="InterPro" id="IPR050103">
    <property type="entry name" value="Class-III_PLP-dep_AT"/>
</dbReference>
<dbReference type="InterPro" id="IPR004636">
    <property type="entry name" value="AcOrn/SuccOrn_fam"/>
</dbReference>
<dbReference type="Gene3D" id="3.90.1150.10">
    <property type="entry name" value="Aspartate Aminotransferase, domain 1"/>
    <property type="match status" value="1"/>
</dbReference>
<dbReference type="Pfam" id="PF00202">
    <property type="entry name" value="Aminotran_3"/>
    <property type="match status" value="1"/>
</dbReference>
<name>A0A1Z5HNK8_9FIRM</name>
<dbReference type="EC" id="2.6.1.11" evidence="5"/>
<dbReference type="UniPathway" id="UPA00068">
    <property type="reaction ID" value="UER00109"/>
</dbReference>
<dbReference type="InterPro" id="IPR049704">
    <property type="entry name" value="Aminotrans_3_PPA_site"/>
</dbReference>
<proteinExistence type="inferred from homology"/>
<reference evidence="7" key="1">
    <citation type="journal article" date="2017" name="Appl. Environ. Microbiol.">
        <title>Genomic analysis of Calderihabitans maritimus KKC1, a thermophilic hydrogenogenic carboxydotrophic bacterium isolated from marine sediment.</title>
        <authorList>
            <person name="Omae K."/>
            <person name="Yoneda Y."/>
            <person name="Fukuyama Y."/>
            <person name="Yoshida T."/>
            <person name="Sako Y."/>
        </authorList>
    </citation>
    <scope>NUCLEOTIDE SEQUENCE [LARGE SCALE GENOMIC DNA]</scope>
    <source>
        <strain evidence="7">KKC1</strain>
    </source>
</reference>
<comment type="subcellular location">
    <subcellularLocation>
        <location evidence="5">Cytoplasm</location>
    </subcellularLocation>
</comment>
<comment type="pathway">
    <text evidence="5">Amino-acid biosynthesis; L-arginine biosynthesis; N(2)-acetyl-L-ornithine from L-glutamate: step 4/4.</text>
</comment>
<dbReference type="CDD" id="cd00610">
    <property type="entry name" value="OAT_like"/>
    <property type="match status" value="1"/>
</dbReference>
<dbReference type="PROSITE" id="PS00600">
    <property type="entry name" value="AA_TRANSFER_CLASS_3"/>
    <property type="match status" value="1"/>
</dbReference>
<evidence type="ECO:0000256" key="1">
    <source>
        <dbReference type="ARBA" id="ARBA00022576"/>
    </source>
</evidence>
<gene>
    <name evidence="5" type="primary">argD</name>
    <name evidence="6" type="ORF">KKC1_00120</name>
</gene>